<evidence type="ECO:0000256" key="1">
    <source>
        <dbReference type="SAM" id="SignalP"/>
    </source>
</evidence>
<dbReference type="PROSITE" id="PS51257">
    <property type="entry name" value="PROKAR_LIPOPROTEIN"/>
    <property type="match status" value="1"/>
</dbReference>
<proteinExistence type="predicted"/>
<feature type="chain" id="PRO_5045064772" evidence="1">
    <location>
        <begin position="27"/>
        <end position="202"/>
    </location>
</feature>
<dbReference type="Pfam" id="PF13590">
    <property type="entry name" value="DUF4136"/>
    <property type="match status" value="1"/>
</dbReference>
<dbReference type="RefSeq" id="WP_250429693.1">
    <property type="nucleotide sequence ID" value="NZ_JALPRR010000002.1"/>
</dbReference>
<protein>
    <submittedName>
        <fullName evidence="3">DUF4136 domain-containing protein</fullName>
    </submittedName>
</protein>
<comment type="caution">
    <text evidence="3">The sequence shown here is derived from an EMBL/GenBank/DDBJ whole genome shotgun (WGS) entry which is preliminary data.</text>
</comment>
<keyword evidence="4" id="KW-1185">Reference proteome</keyword>
<dbReference type="EMBL" id="JBHUIM010000001">
    <property type="protein sequence ID" value="MFD2244933.1"/>
    <property type="molecule type" value="Genomic_DNA"/>
</dbReference>
<feature type="signal peptide" evidence="1">
    <location>
        <begin position="1"/>
        <end position="26"/>
    </location>
</feature>
<name>A0ABW5CT35_9BACT</name>
<evidence type="ECO:0000259" key="2">
    <source>
        <dbReference type="Pfam" id="PF13590"/>
    </source>
</evidence>
<gene>
    <name evidence="3" type="ORF">ACFSKP_01630</name>
</gene>
<dbReference type="Proteomes" id="UP001597374">
    <property type="component" value="Unassembled WGS sequence"/>
</dbReference>
<feature type="domain" description="DUF4136" evidence="2">
    <location>
        <begin position="38"/>
        <end position="195"/>
    </location>
</feature>
<keyword evidence="1" id="KW-0732">Signal</keyword>
<evidence type="ECO:0000313" key="3">
    <source>
        <dbReference type="EMBL" id="MFD2244933.1"/>
    </source>
</evidence>
<dbReference type="InterPro" id="IPR025411">
    <property type="entry name" value="DUF4136"/>
</dbReference>
<accession>A0ABW5CT35</accession>
<evidence type="ECO:0000313" key="4">
    <source>
        <dbReference type="Proteomes" id="UP001597374"/>
    </source>
</evidence>
<dbReference type="Gene3D" id="3.30.160.670">
    <property type="match status" value="1"/>
</dbReference>
<reference evidence="4" key="1">
    <citation type="journal article" date="2019" name="Int. J. Syst. Evol. Microbiol.">
        <title>The Global Catalogue of Microorganisms (GCM) 10K type strain sequencing project: providing services to taxonomists for standard genome sequencing and annotation.</title>
        <authorList>
            <consortium name="The Broad Institute Genomics Platform"/>
            <consortium name="The Broad Institute Genome Sequencing Center for Infectious Disease"/>
            <person name="Wu L."/>
            <person name="Ma J."/>
        </authorList>
    </citation>
    <scope>NUCLEOTIDE SEQUENCE [LARGE SCALE GENOMIC DNA]</scope>
    <source>
        <strain evidence="4">CGMCC 4.1782</strain>
    </source>
</reference>
<organism evidence="3 4">
    <name type="scientific">Pontibacter ruber</name>
    <dbReference type="NCBI Taxonomy" id="1343895"/>
    <lineage>
        <taxon>Bacteria</taxon>
        <taxon>Pseudomonadati</taxon>
        <taxon>Bacteroidota</taxon>
        <taxon>Cytophagia</taxon>
        <taxon>Cytophagales</taxon>
        <taxon>Hymenobacteraceae</taxon>
        <taxon>Pontibacter</taxon>
    </lineage>
</organism>
<sequence>MKQAFYPNFLLFILTSVLFSSCVSSSAVLKSNAISAPGTNVRSYQTFGWYQEKPQAPQAFDKGFNPNTDKYIRQAVEEDLERKGLRKVTENPDVLLAYDISVSVPAEKDRPELYTDGFGYSYAHMAGYRYRYGDGGLASYRPVDLFKQGTLIIDMIDPKSNELVWRGWREGIFTNFNAGYKKVSSYVQDILEKYPSHHALSK</sequence>